<dbReference type="InterPro" id="IPR050611">
    <property type="entry name" value="ABCF"/>
</dbReference>
<dbReference type="RefSeq" id="WP_102212216.1">
    <property type="nucleotide sequence ID" value="NZ_CP046322.1"/>
</dbReference>
<evidence type="ECO:0000256" key="3">
    <source>
        <dbReference type="ARBA" id="ARBA00022840"/>
    </source>
</evidence>
<dbReference type="FunFam" id="3.40.50.300:FF:000011">
    <property type="entry name" value="Putative ABC transporter ATP-binding component"/>
    <property type="match status" value="1"/>
</dbReference>
<evidence type="ECO:0000259" key="5">
    <source>
        <dbReference type="PROSITE" id="PS50893"/>
    </source>
</evidence>
<dbReference type="PROSITE" id="PS50893">
    <property type="entry name" value="ABC_TRANSPORTER_2"/>
    <property type="match status" value="2"/>
</dbReference>
<keyword evidence="3 7" id="KW-0067">ATP-binding</keyword>
<dbReference type="KEGG" id="cxe:FOB82_00190"/>
<dbReference type="GO" id="GO:0016887">
    <property type="term" value="F:ATP hydrolysis activity"/>
    <property type="evidence" value="ECO:0007669"/>
    <property type="project" value="InterPro"/>
</dbReference>
<evidence type="ECO:0000313" key="8">
    <source>
        <dbReference type="Proteomes" id="UP000235363"/>
    </source>
</evidence>
<dbReference type="CDD" id="cd03221">
    <property type="entry name" value="ABCF_EF-3"/>
    <property type="match status" value="1"/>
</dbReference>
<gene>
    <name evidence="6" type="ORF">CJ204_03345</name>
    <name evidence="7" type="ORF">FOB82_00190</name>
</gene>
<dbReference type="InterPro" id="IPR003439">
    <property type="entry name" value="ABC_transporter-like_ATP-bd"/>
</dbReference>
<evidence type="ECO:0000256" key="2">
    <source>
        <dbReference type="ARBA" id="ARBA00022741"/>
    </source>
</evidence>
<dbReference type="PROSITE" id="PS00211">
    <property type="entry name" value="ABC_TRANSPORTER_1"/>
    <property type="match status" value="1"/>
</dbReference>
<evidence type="ECO:0000313" key="6">
    <source>
        <dbReference type="EMBL" id="PMC62894.1"/>
    </source>
</evidence>
<feature type="domain" description="ABC transporter" evidence="5">
    <location>
        <begin position="31"/>
        <end position="279"/>
    </location>
</feature>
<feature type="domain" description="ABC transporter" evidence="5">
    <location>
        <begin position="364"/>
        <end position="558"/>
    </location>
</feature>
<dbReference type="InterPro" id="IPR017871">
    <property type="entry name" value="ABC_transporter-like_CS"/>
</dbReference>
<keyword evidence="1" id="KW-0677">Repeat</keyword>
<evidence type="ECO:0000313" key="9">
    <source>
        <dbReference type="Proteomes" id="UP000426857"/>
    </source>
</evidence>
<organism evidence="6 8">
    <name type="scientific">Corynebacterium xerosis</name>
    <dbReference type="NCBI Taxonomy" id="1725"/>
    <lineage>
        <taxon>Bacteria</taxon>
        <taxon>Bacillati</taxon>
        <taxon>Actinomycetota</taxon>
        <taxon>Actinomycetes</taxon>
        <taxon>Mycobacteriales</taxon>
        <taxon>Corynebacteriaceae</taxon>
        <taxon>Corynebacterium</taxon>
    </lineage>
</organism>
<evidence type="ECO:0000313" key="7">
    <source>
        <dbReference type="EMBL" id="QGS33593.1"/>
    </source>
</evidence>
<evidence type="ECO:0000256" key="1">
    <source>
        <dbReference type="ARBA" id="ARBA00022737"/>
    </source>
</evidence>
<dbReference type="EMBL" id="PNHF01000005">
    <property type="protein sequence ID" value="PMC62894.1"/>
    <property type="molecule type" value="Genomic_DNA"/>
</dbReference>
<dbReference type="SUPFAM" id="SSF52540">
    <property type="entry name" value="P-loop containing nucleoside triphosphate hydrolases"/>
    <property type="match status" value="2"/>
</dbReference>
<accession>A0A2N6T0P1</accession>
<dbReference type="SMART" id="SM00382">
    <property type="entry name" value="AAA"/>
    <property type="match status" value="2"/>
</dbReference>
<dbReference type="Proteomes" id="UP000426857">
    <property type="component" value="Chromosome"/>
</dbReference>
<dbReference type="Pfam" id="PF00005">
    <property type="entry name" value="ABC_tran"/>
    <property type="match status" value="3"/>
</dbReference>
<reference evidence="7 9" key="2">
    <citation type="submission" date="2019-11" db="EMBL/GenBank/DDBJ databases">
        <title>FDA dAtabase for Regulatory Grade micrObial Sequences (FDA-ARGOS): Supporting development and validation of Infectious Disease Dx tests.</title>
        <authorList>
            <person name="Kerrigan L."/>
            <person name="Long C."/>
            <person name="Tallon L."/>
            <person name="Sadzewicz L."/>
            <person name="Vavikolanu K."/>
            <person name="Mehta A."/>
            <person name="Aluvathingal J."/>
            <person name="Nadendla S."/>
            <person name="Yan Y."/>
            <person name="Sichtig H."/>
        </authorList>
    </citation>
    <scope>NUCLEOTIDE SEQUENCE [LARGE SCALE GENOMIC DNA]</scope>
    <source>
        <strain evidence="7 9">FDAARGOS_674</strain>
    </source>
</reference>
<feature type="region of interest" description="Disordered" evidence="4">
    <location>
        <begin position="303"/>
        <end position="327"/>
    </location>
</feature>
<sequence>MSRTNPESSSISPSAFPASSAAVSAGAASHIRLRGVAVSLGGRPILAGVDVTVSSGSRLAIVGENGRGKTTLLNVLAGRIAPDEGTIDRSGTITVVDQELDAGDGRTVGAVITEAVGEARLALSRLDAAADDIAAGVDGAGEAYAEALETATRLDAWDAERRIDMALEGLGASTDRNRVLSTLSVGQRYRVRLALALGSTSDLLLLDEPTNHLDAAALAYLTRALNERADGFAVVSHDRALLRGIASEFLDLDPSRDGRPRLHSGGYGGWMDGRRRERESWEQEYARQLDELDDLTRAADEARGRLRSGWRPPKGTGKHQRATRGASAVQAFNRRVEELESHRITVPTPPLTFRPPDPGTRNGAFLLEVDDVSVPGRLDVPVSLRLEGGDKLLIVGPNGTGKSTLLSVLAGLVQPGTGLRIVGEGCMVRLLSQEVPGWDPVELPSVIWERGRGEGPGADSTTGSSGPASLTGMGLLDPEALRTPVGRLSQGQQRRLQLAMCLAARPDLIMLDEPTNHLSAHLVDELTEHVRSTTAAVVVATHDRQMLHDLGDWPRLELTP</sequence>
<dbReference type="PANTHER" id="PTHR19211">
    <property type="entry name" value="ATP-BINDING TRANSPORT PROTEIN-RELATED"/>
    <property type="match status" value="1"/>
</dbReference>
<reference evidence="6 8" key="1">
    <citation type="submission" date="2017-09" db="EMBL/GenBank/DDBJ databases">
        <title>Bacterial strain isolated from the female urinary microbiota.</title>
        <authorList>
            <person name="Thomas-White K."/>
            <person name="Kumar N."/>
            <person name="Forster S."/>
            <person name="Putonti C."/>
            <person name="Lawley T."/>
            <person name="Wolfe A.J."/>
        </authorList>
    </citation>
    <scope>NUCLEOTIDE SEQUENCE [LARGE SCALE GENOMIC DNA]</scope>
    <source>
        <strain evidence="6 8">UMB0908</strain>
    </source>
</reference>
<name>A0A2N6T0P1_9CORY</name>
<protein>
    <submittedName>
        <fullName evidence="6">ABC transporter</fullName>
    </submittedName>
    <submittedName>
        <fullName evidence="7">ATP-binding cassette domain-containing protein</fullName>
    </submittedName>
</protein>
<dbReference type="GO" id="GO:0005524">
    <property type="term" value="F:ATP binding"/>
    <property type="evidence" value="ECO:0007669"/>
    <property type="project" value="UniProtKB-KW"/>
</dbReference>
<dbReference type="InterPro" id="IPR027417">
    <property type="entry name" value="P-loop_NTPase"/>
</dbReference>
<dbReference type="PANTHER" id="PTHR19211:SF123">
    <property type="entry name" value="ABC TRANSPORTER"/>
    <property type="match status" value="1"/>
</dbReference>
<dbReference type="Gene3D" id="3.40.50.300">
    <property type="entry name" value="P-loop containing nucleotide triphosphate hydrolases"/>
    <property type="match status" value="2"/>
</dbReference>
<evidence type="ECO:0000256" key="4">
    <source>
        <dbReference type="SAM" id="MobiDB-lite"/>
    </source>
</evidence>
<dbReference type="EMBL" id="CP046322">
    <property type="protein sequence ID" value="QGS33593.1"/>
    <property type="molecule type" value="Genomic_DNA"/>
</dbReference>
<dbReference type="Proteomes" id="UP000235363">
    <property type="component" value="Unassembled WGS sequence"/>
</dbReference>
<proteinExistence type="predicted"/>
<dbReference type="AlphaFoldDB" id="A0A2N6T0P1"/>
<keyword evidence="2" id="KW-0547">Nucleotide-binding</keyword>
<dbReference type="InterPro" id="IPR003593">
    <property type="entry name" value="AAA+_ATPase"/>
</dbReference>